<accession>A0A0F9B8X8</accession>
<dbReference type="PANTHER" id="PTHR43185">
    <property type="entry name" value="FERROUS IRON TRANSPORT PROTEIN B"/>
    <property type="match status" value="1"/>
</dbReference>
<feature type="transmembrane region" description="Helical" evidence="1">
    <location>
        <begin position="82"/>
        <end position="110"/>
    </location>
</feature>
<dbReference type="PANTHER" id="PTHR43185:SF1">
    <property type="entry name" value="FE(2+) TRANSPORTER FEOB"/>
    <property type="match status" value="1"/>
</dbReference>
<feature type="transmembrane region" description="Helical" evidence="1">
    <location>
        <begin position="194"/>
        <end position="213"/>
    </location>
</feature>
<feature type="domain" description="Ferrous iron transport protein B C-terminal" evidence="2">
    <location>
        <begin position="197"/>
        <end position="247"/>
    </location>
</feature>
<dbReference type="GO" id="GO:0015093">
    <property type="term" value="F:ferrous iron transmembrane transporter activity"/>
    <property type="evidence" value="ECO:0007669"/>
    <property type="project" value="InterPro"/>
</dbReference>
<sequence>NVIRKQKITLGEFSQVFAHLSRHPIFGLPILMAIILIMYFLVVNVANVTSSWLDVTLWIPVQSQINNLVSNRFWNDFLIGDYGVLSLGLANAFLTILPILTVFFFAFNILEDIGYIPNLCVLTKRIFDKLGLSGTAIMPLILGFGCKTMATLTTKSLRSKKERYIAIYLIAFAIPCAAQMALNMSILGRMGVKAFMIAFLTLAFVEIAAGVTLNKILKEEDRSDFLQELPAIRLPNPKAVVVKTYYRLWWFIKEAVPVFIYAAVILSVIDKLGILDAIKNVLEPVMHGVLGLPVQMVDALILCMARHEAAAGLIIKLIQAGQLNYIQCIVAVTITTMFVPCFANIMAMIKELGPRRAITMAVIINASAFLIAAGLNWSLVILFGK</sequence>
<keyword evidence="1" id="KW-0472">Membrane</keyword>
<evidence type="ECO:0000259" key="3">
    <source>
        <dbReference type="Pfam" id="PF07670"/>
    </source>
</evidence>
<dbReference type="EMBL" id="LAZR01053367">
    <property type="protein sequence ID" value="KKK80901.1"/>
    <property type="molecule type" value="Genomic_DNA"/>
</dbReference>
<feature type="domain" description="Nucleoside transporter/FeoB GTPase Gate" evidence="3">
    <location>
        <begin position="253"/>
        <end position="354"/>
    </location>
</feature>
<gene>
    <name evidence="4" type="ORF">LCGC14_2818860</name>
</gene>
<feature type="non-terminal residue" evidence="4">
    <location>
        <position position="1"/>
    </location>
</feature>
<feature type="transmembrane region" description="Helical" evidence="1">
    <location>
        <begin position="361"/>
        <end position="383"/>
    </location>
</feature>
<feature type="transmembrane region" description="Helical" evidence="1">
    <location>
        <begin position="164"/>
        <end position="182"/>
    </location>
</feature>
<evidence type="ECO:0008006" key="5">
    <source>
        <dbReference type="Google" id="ProtNLM"/>
    </source>
</evidence>
<dbReference type="Pfam" id="PF07670">
    <property type="entry name" value="Gate"/>
    <property type="match status" value="2"/>
</dbReference>
<keyword evidence="1" id="KW-1133">Transmembrane helix</keyword>
<feature type="transmembrane region" description="Helical" evidence="1">
    <location>
        <begin position="248"/>
        <end position="269"/>
    </location>
</feature>
<feature type="domain" description="Nucleoside transporter/FeoB GTPase Gate" evidence="3">
    <location>
        <begin position="93"/>
        <end position="189"/>
    </location>
</feature>
<dbReference type="InterPro" id="IPR050860">
    <property type="entry name" value="FeoB_GTPase"/>
</dbReference>
<name>A0A0F9B8X8_9ZZZZ</name>
<feature type="transmembrane region" description="Helical" evidence="1">
    <location>
        <begin position="130"/>
        <end position="152"/>
    </location>
</feature>
<dbReference type="InterPro" id="IPR011640">
    <property type="entry name" value="Fe2_transport_prot_B_C"/>
</dbReference>
<keyword evidence="1" id="KW-0812">Transmembrane</keyword>
<evidence type="ECO:0000256" key="1">
    <source>
        <dbReference type="SAM" id="Phobius"/>
    </source>
</evidence>
<comment type="caution">
    <text evidence="4">The sequence shown here is derived from an EMBL/GenBank/DDBJ whole genome shotgun (WGS) entry which is preliminary data.</text>
</comment>
<evidence type="ECO:0000313" key="4">
    <source>
        <dbReference type="EMBL" id="KKK80901.1"/>
    </source>
</evidence>
<dbReference type="AlphaFoldDB" id="A0A0F9B8X8"/>
<dbReference type="GO" id="GO:0005886">
    <property type="term" value="C:plasma membrane"/>
    <property type="evidence" value="ECO:0007669"/>
    <property type="project" value="TreeGrafter"/>
</dbReference>
<feature type="transmembrane region" description="Helical" evidence="1">
    <location>
        <begin position="25"/>
        <end position="46"/>
    </location>
</feature>
<reference evidence="4" key="1">
    <citation type="journal article" date="2015" name="Nature">
        <title>Complex archaea that bridge the gap between prokaryotes and eukaryotes.</title>
        <authorList>
            <person name="Spang A."/>
            <person name="Saw J.H."/>
            <person name="Jorgensen S.L."/>
            <person name="Zaremba-Niedzwiedzka K."/>
            <person name="Martijn J."/>
            <person name="Lind A.E."/>
            <person name="van Eijk R."/>
            <person name="Schleper C."/>
            <person name="Guy L."/>
            <person name="Ettema T.J."/>
        </authorList>
    </citation>
    <scope>NUCLEOTIDE SEQUENCE</scope>
</reference>
<dbReference type="InterPro" id="IPR011642">
    <property type="entry name" value="Gate_dom"/>
</dbReference>
<evidence type="ECO:0000259" key="2">
    <source>
        <dbReference type="Pfam" id="PF07664"/>
    </source>
</evidence>
<organism evidence="4">
    <name type="scientific">marine sediment metagenome</name>
    <dbReference type="NCBI Taxonomy" id="412755"/>
    <lineage>
        <taxon>unclassified sequences</taxon>
        <taxon>metagenomes</taxon>
        <taxon>ecological metagenomes</taxon>
    </lineage>
</organism>
<proteinExistence type="predicted"/>
<dbReference type="Pfam" id="PF07664">
    <property type="entry name" value="FeoB_C"/>
    <property type="match status" value="1"/>
</dbReference>
<feature type="transmembrane region" description="Helical" evidence="1">
    <location>
        <begin position="325"/>
        <end position="349"/>
    </location>
</feature>
<protein>
    <recommendedName>
        <fullName evidence="5">Nucleoside transporter/FeoB GTPase Gate domain-containing protein</fullName>
    </recommendedName>
</protein>